<protein>
    <recommendedName>
        <fullName evidence="8">Armadillo repeat-containing protein 8</fullName>
    </recommendedName>
</protein>
<reference evidence="6" key="1">
    <citation type="submission" date="2022-12" db="EMBL/GenBank/DDBJ databases">
        <title>Draft genome assemblies for two species of Escallonia (Escalloniales).</title>
        <authorList>
            <person name="Chanderbali A."/>
            <person name="Dervinis C."/>
            <person name="Anghel I."/>
            <person name="Soltis D."/>
            <person name="Soltis P."/>
            <person name="Zapata F."/>
        </authorList>
    </citation>
    <scope>NUCLEOTIDE SEQUENCE</scope>
    <source>
        <strain evidence="6">UCBG92.1500</strain>
        <tissue evidence="6">Leaf</tissue>
    </source>
</reference>
<organism evidence="6 7">
    <name type="scientific">Escallonia rubra</name>
    <dbReference type="NCBI Taxonomy" id="112253"/>
    <lineage>
        <taxon>Eukaryota</taxon>
        <taxon>Viridiplantae</taxon>
        <taxon>Streptophyta</taxon>
        <taxon>Embryophyta</taxon>
        <taxon>Tracheophyta</taxon>
        <taxon>Spermatophyta</taxon>
        <taxon>Magnoliopsida</taxon>
        <taxon>eudicotyledons</taxon>
        <taxon>Gunneridae</taxon>
        <taxon>Pentapetalae</taxon>
        <taxon>asterids</taxon>
        <taxon>campanulids</taxon>
        <taxon>Escalloniales</taxon>
        <taxon>Escalloniaceae</taxon>
        <taxon>Escallonia</taxon>
    </lineage>
</organism>
<keyword evidence="7" id="KW-1185">Reference proteome</keyword>
<dbReference type="PANTHER" id="PTHR15651:SF7">
    <property type="entry name" value="ARMADILLO REPEAT-CONTAINING PROTEIN 8"/>
    <property type="match status" value="1"/>
</dbReference>
<comment type="caution">
    <text evidence="6">The sequence shown here is derived from an EMBL/GenBank/DDBJ whole genome shotgun (WGS) entry which is preliminary data.</text>
</comment>
<keyword evidence="5" id="KW-0539">Nucleus</keyword>
<dbReference type="InterPro" id="IPR038739">
    <property type="entry name" value="ARMC8/Vid28"/>
</dbReference>
<dbReference type="SUPFAM" id="SSF48371">
    <property type="entry name" value="ARM repeat"/>
    <property type="match status" value="3"/>
</dbReference>
<evidence type="ECO:0000256" key="2">
    <source>
        <dbReference type="ARBA" id="ARBA00004496"/>
    </source>
</evidence>
<comment type="subcellular location">
    <subcellularLocation>
        <location evidence="2">Cytoplasm</location>
    </subcellularLocation>
    <subcellularLocation>
        <location evidence="1">Nucleus</location>
    </subcellularLocation>
</comment>
<dbReference type="GO" id="GO:0005737">
    <property type="term" value="C:cytoplasm"/>
    <property type="evidence" value="ECO:0007669"/>
    <property type="project" value="UniProtKB-SubCell"/>
</dbReference>
<dbReference type="AlphaFoldDB" id="A0AA88U1K8"/>
<dbReference type="PANTHER" id="PTHR15651">
    <property type="entry name" value="ARMADILLO REPEAT-CONTAINING PROTEIN 8"/>
    <property type="match status" value="1"/>
</dbReference>
<sequence>MPASSASSAPPHRPEDLILRLSSAADGRDGDAKLRLLRELKNQIIGNRTKKLSYIGLGAVPSVVSILSSASSAAADSDEVESLLVQSAAAIGSFSCGVDAGVKAVLDAGAFPYLLNLVVDAAARSLRMIYQSKLALKYEFLQKKNMEFLLALLNKENENVTGLGASIITHSCETSIEQKALSDAGVLKKLSSLLGGSLSQRDASLESIATIINSNPEVISKFVGPESGRALSIVTELTKDRYPRTRLLACMCLIAIRNTSPSYLEGVGIKTKLILILLELLDDSGQVGDEAAFALCSLIAEKEDLQKLAFEANAVDKLCNHLANGSLHAKRLEGIFLALSSLCSKLECCRSRFLSLKALNLVTDALTHVCIEVRGAACICLKSVSRSVKNLSAGTFMNEIILVPLVQLLCDSPTSLQVAALGAISNIVVDFTVHKSNFIQCGGAKQLVQLSKSMDSTVRLNAVWALRNLMFHVNNRCKEEILSELTASVLASLISDPKPSVQEQALALVRNLVDGPEDFADYVFAEDCLLLHAVGNQLQNTSKADVLLQGMYTLCNVASGNESSKEAVMSQLFCQTSNTQCILVNFLQNSDSRLRTAAVWTVVNLTFPSSPGAFDRAGKLRNAGIATQLKNMVNDSCVDVKLRVKTALGQMMSFGDGST</sequence>
<dbReference type="SMART" id="SM00185">
    <property type="entry name" value="ARM"/>
    <property type="match status" value="6"/>
</dbReference>
<dbReference type="GO" id="GO:0005634">
    <property type="term" value="C:nucleus"/>
    <property type="evidence" value="ECO:0007669"/>
    <property type="project" value="UniProtKB-SubCell"/>
</dbReference>
<proteinExistence type="predicted"/>
<evidence type="ECO:0000256" key="5">
    <source>
        <dbReference type="ARBA" id="ARBA00023242"/>
    </source>
</evidence>
<gene>
    <name evidence="6" type="ORF">RJ640_027723</name>
</gene>
<evidence type="ECO:0000313" key="6">
    <source>
        <dbReference type="EMBL" id="KAK2967829.1"/>
    </source>
</evidence>
<dbReference type="Proteomes" id="UP001187471">
    <property type="component" value="Unassembled WGS sequence"/>
</dbReference>
<evidence type="ECO:0000313" key="7">
    <source>
        <dbReference type="Proteomes" id="UP001187471"/>
    </source>
</evidence>
<dbReference type="GO" id="GO:0034657">
    <property type="term" value="C:GID complex"/>
    <property type="evidence" value="ECO:0007669"/>
    <property type="project" value="TreeGrafter"/>
</dbReference>
<accession>A0AA88U1K8</accession>
<dbReference type="InterPro" id="IPR016024">
    <property type="entry name" value="ARM-type_fold"/>
</dbReference>
<dbReference type="Pfam" id="PF00514">
    <property type="entry name" value="Arm"/>
    <property type="match status" value="1"/>
</dbReference>
<name>A0AA88U1K8_9ASTE</name>
<dbReference type="InterPro" id="IPR000225">
    <property type="entry name" value="Armadillo"/>
</dbReference>
<evidence type="ECO:0000256" key="4">
    <source>
        <dbReference type="ARBA" id="ARBA00022737"/>
    </source>
</evidence>
<dbReference type="FunFam" id="1.25.10.10:FF:000416">
    <property type="entry name" value="Armadillo repeat-containing protein 8"/>
    <property type="match status" value="1"/>
</dbReference>
<keyword evidence="4" id="KW-0677">Repeat</keyword>
<evidence type="ECO:0000256" key="1">
    <source>
        <dbReference type="ARBA" id="ARBA00004123"/>
    </source>
</evidence>
<keyword evidence="3" id="KW-0963">Cytoplasm</keyword>
<dbReference type="GO" id="GO:0043161">
    <property type="term" value="P:proteasome-mediated ubiquitin-dependent protein catabolic process"/>
    <property type="evidence" value="ECO:0007669"/>
    <property type="project" value="TreeGrafter"/>
</dbReference>
<dbReference type="EMBL" id="JAVXUO010002982">
    <property type="protein sequence ID" value="KAK2967829.1"/>
    <property type="molecule type" value="Genomic_DNA"/>
</dbReference>
<dbReference type="InterPro" id="IPR011989">
    <property type="entry name" value="ARM-like"/>
</dbReference>
<evidence type="ECO:0008006" key="8">
    <source>
        <dbReference type="Google" id="ProtNLM"/>
    </source>
</evidence>
<dbReference type="Gene3D" id="1.25.10.10">
    <property type="entry name" value="Leucine-rich Repeat Variant"/>
    <property type="match status" value="2"/>
</dbReference>
<evidence type="ECO:0000256" key="3">
    <source>
        <dbReference type="ARBA" id="ARBA00022490"/>
    </source>
</evidence>